<sequence>MPASIDTKALRSLALDQLPAELSTLRSESTDDTITEQLLGAIEHGLIPTSIFAVWLGICKSPLAVRQALKQRISVKVRFLGIAQLKHSLQSAQWEEFWDGLGGSAGLLDLLGDLSVREVRSACKAIGRVATEGDVLRKRQRVTELFKGFYPNIFPEAVAKTHDSRPLTKFYEELVPACTTELVEWITSQEQDGKWRFVRENKLLKYHADSVGRAAIRSVFEGRSSSGKYKDRLEKISTGRPAQLFLSETPPTEERFSSSMTFALQLLRHVVETKSTQLEDSWVLKNLIQPLLKRAMSKRVSWPSTQNIATLATEFLRQQPSAARALTGNRHDLLHLVGICWSRRSTLFEPQLKQLVKAVFDEKPTFETLGNLLIGVPRSRRYALLRLFCKETMYVDLESGTNLSETRGRLSADLLSALQAPDAMKLFKCLRDTRGDAELVDLGFYTSVLVTTRTPDVYEGDPDIYYLVLLNRNGMYEEAEAYASKIMEVRKKNTQTASNRERRAEYALSAWACASASGSLALLSETVQWARRFVRDQLTAARLFSNCYDEMIQLLSGFRKHTTTLPKLDELRGRVKTANKIMLDLLEIACSAVREPHFRVGDWRLILDLFNQVIKERLCFLANLQDASEVSDRDLYHAMWSDTIPILLQVEITLLDEEFEKLGEGNICGILDWESILPDDLTSWRKHAWDFVDNLAKARDQMWMKLRAARYPDVLTLPEPFPRGLPVQNLFSLRYSTQAIPVDLHGLTPYIFAQVKNVLFISPKTALEPVVKDTMGQAIGPFVDNYEHALKLYISVACNKKEKERRFAEVWEHLVGPLSKGRMTREEATDYWYPFVPHDMRNFKLLPDETPIHWPLLPRPDDPLQYQEWNPLDGRPVDDVTRKARDLGRATYLDFCTFGIQSQQSSRPTFSSRIKAPKPRLPEKKRYGGSIWNYAQGPEAKEANALSALLYLDAKYGSKEGLLSTPFPSADDIRFPCVYLDEDFLSRDELKVHTALRQAYSESAPLLLIHKVAMAVVERLFSSKSSPTLEGASLELVRALKDSDRPSLAFDLALRVIISQPTASSWHRVLFNDGFLNSLPASEAKRCIEKYAEAIGQRLNAMKESKVQAEADNEADTQVLEESGARKEDQPFIKITTLKSLAQLLNNSAYIGEDVSLKILSDLSQAVSHIDVRVSILKTFLSKLDSNRPELWDVVCSALAGFLPIVGSMNEREPTKSVPREPANADNNFLESHKMIEQGQRELPKLVLTIQLLWEDNSPMAGAINEHLRRIYDPRLLKIYLERIVLPLLKAFEDQTARWTTMFLRKYAKENSELLNLYVPPVPKGIAIWSVILTKMDQCPVPQTLLDKYVTYVLFKIEPPVPVRDFNQSLYKSALRNHPEVETWLDLYGNETGRYWSKLLPPRQAVFEPEENMGLQSHITAQSYREAFLKVFKALILADSPNYTRLTEFVSLVDVTEDCKLINEEMIAHVSSLRTREWERDPKRSPAVLPDVFPWRLLLLTYPREDGSDGEPECKAFAKQIATLVDEISGGVYHEKLEKLKEQTKYTSRRGKVLTALFLGDISKTRLSWLTTSDIIRVDVAAYLLLESGHVHVKSHEDRVKALLNSWTESENEEVRRTGYKVSEALSD</sequence>
<evidence type="ECO:0000313" key="2">
    <source>
        <dbReference type="Proteomes" id="UP000193240"/>
    </source>
</evidence>
<proteinExistence type="predicted"/>
<protein>
    <submittedName>
        <fullName evidence="1">Uncharacterized protein</fullName>
    </submittedName>
</protein>
<dbReference type="OMA" id="SSWHRMA"/>
<keyword evidence="2" id="KW-1185">Reference proteome</keyword>
<evidence type="ECO:0000313" key="1">
    <source>
        <dbReference type="EMBL" id="OSS53809.1"/>
    </source>
</evidence>
<dbReference type="InterPro" id="IPR016024">
    <property type="entry name" value="ARM-type_fold"/>
</dbReference>
<organism evidence="1 2">
    <name type="scientific">Epicoccum nigrum</name>
    <name type="common">Soil fungus</name>
    <name type="synonym">Epicoccum purpurascens</name>
    <dbReference type="NCBI Taxonomy" id="105696"/>
    <lineage>
        <taxon>Eukaryota</taxon>
        <taxon>Fungi</taxon>
        <taxon>Dikarya</taxon>
        <taxon>Ascomycota</taxon>
        <taxon>Pezizomycotina</taxon>
        <taxon>Dothideomycetes</taxon>
        <taxon>Pleosporomycetidae</taxon>
        <taxon>Pleosporales</taxon>
        <taxon>Pleosporineae</taxon>
        <taxon>Didymellaceae</taxon>
        <taxon>Epicoccum</taxon>
    </lineage>
</organism>
<dbReference type="EMBL" id="KZ107838">
    <property type="protein sequence ID" value="OSS53809.1"/>
    <property type="molecule type" value="Genomic_DNA"/>
</dbReference>
<dbReference type="SUPFAM" id="SSF48371">
    <property type="entry name" value="ARM repeat"/>
    <property type="match status" value="1"/>
</dbReference>
<gene>
    <name evidence="1" type="ORF">B5807_00744</name>
</gene>
<name>A0A1Y2MDF4_EPING</name>
<reference evidence="1 2" key="1">
    <citation type="journal article" date="2017" name="Genome Announc.">
        <title>Genome sequence of the saprophytic ascomycete Epicoccum nigrum ICMP 19927 strain isolated from New Zealand.</title>
        <authorList>
            <person name="Fokin M."/>
            <person name="Fleetwood D."/>
            <person name="Weir B.S."/>
            <person name="Villas-Boas S.G."/>
        </authorList>
    </citation>
    <scope>NUCLEOTIDE SEQUENCE [LARGE SCALE GENOMIC DNA]</scope>
    <source>
        <strain evidence="1 2">ICMP 19927</strain>
    </source>
</reference>
<dbReference type="STRING" id="105696.A0A1Y2MDF4"/>
<dbReference type="InParanoid" id="A0A1Y2MDF4"/>
<accession>A0A1Y2MDF4</accession>
<dbReference type="Proteomes" id="UP000193240">
    <property type="component" value="Unassembled WGS sequence"/>
</dbReference>